<reference evidence="1 2" key="1">
    <citation type="journal article" date="2014" name="Arch. Virol.">
        <title>Complete genome sequence of a broad-host-range lytic Dickeya spp. bacteriophage ?D5.</title>
        <authorList>
            <person name="Czajkowski R."/>
            <person name="Ozymko Z."/>
            <person name="Zwirowski S."/>
            <person name="Lojkowska E."/>
        </authorList>
    </citation>
    <scope>NUCLEOTIDE SEQUENCE [LARGE SCALE GENOMIC DNA]</scope>
</reference>
<evidence type="ECO:0000313" key="1">
    <source>
        <dbReference type="EMBL" id="AHZ60278.1"/>
    </source>
</evidence>
<dbReference type="GO" id="GO:0003887">
    <property type="term" value="F:DNA-directed DNA polymerase activity"/>
    <property type="evidence" value="ECO:0007669"/>
    <property type="project" value="UniProtKB-EC"/>
</dbReference>
<keyword evidence="2" id="KW-1185">Reference proteome</keyword>
<proteinExistence type="predicted"/>
<evidence type="ECO:0000313" key="2">
    <source>
        <dbReference type="Proteomes" id="UP000028741"/>
    </source>
</evidence>
<keyword evidence="1" id="KW-0548">Nucleotidyltransferase</keyword>
<dbReference type="Proteomes" id="UP000028741">
    <property type="component" value="Segment"/>
</dbReference>
<keyword evidence="1" id="KW-0808">Transferase</keyword>
<sequence length="159" mass="18811">MANTGDELASFPEHKRYPHIIQQYNLGPETIVGDKHQRREIIEAMCEELAAKMNDMSTPMHKRRLMKALHDKLMRAIDERLQVVDELVALGEFHFETLRRYNVSFTPNVQFFSNEKMSFLSEIMRGIYRDRKGEKRVMLNHEQLLTWAKEEKHHRSGKG</sequence>
<dbReference type="RefSeq" id="YP_009102982.1">
    <property type="nucleotide sequence ID" value="NC_025452.1"/>
</dbReference>
<dbReference type="GeneID" id="22113285"/>
<dbReference type="EMBL" id="KJ716335">
    <property type="protein sequence ID" value="AHZ60278.1"/>
    <property type="molecule type" value="Genomic_DNA"/>
</dbReference>
<name>A0A075E121_9CAUD</name>
<accession>A0A075E121</accession>
<gene>
    <name evidence="1" type="ORF">DA66_0143</name>
</gene>
<dbReference type="EC" id="2.7.7.7" evidence="1"/>
<organism evidence="1 2">
    <name type="scientific">Dickeya phage RC-2014</name>
    <dbReference type="NCBI Taxonomy" id="1477406"/>
    <lineage>
        <taxon>Viruses</taxon>
        <taxon>Duplodnaviria</taxon>
        <taxon>Heunggongvirae</taxon>
        <taxon>Uroviricota</taxon>
        <taxon>Caudoviricetes</taxon>
        <taxon>Pantevenvirales</taxon>
        <taxon>Ackermannviridae</taxon>
        <taxon>Aglimvirinae</taxon>
        <taxon>Limestonevirus</taxon>
        <taxon>Limestonevirus RC2014</taxon>
    </lineage>
</organism>
<dbReference type="SUPFAM" id="SSF56672">
    <property type="entry name" value="DNA/RNA polymerases"/>
    <property type="match status" value="1"/>
</dbReference>
<dbReference type="InterPro" id="IPR043502">
    <property type="entry name" value="DNA/RNA_pol_sf"/>
</dbReference>
<protein>
    <submittedName>
        <fullName evidence="1">DNA polymerase domain protein</fullName>
        <ecNumber evidence="1">2.7.7.7</ecNumber>
    </submittedName>
</protein>
<dbReference type="KEGG" id="vg:22113285"/>